<dbReference type="EMBL" id="JAAKFY010000003">
    <property type="protein sequence ID" value="KAF3858972.1"/>
    <property type="molecule type" value="Genomic_DNA"/>
</dbReference>
<gene>
    <name evidence="2" type="ORF">F7725_021371</name>
</gene>
<evidence type="ECO:0000259" key="1">
    <source>
        <dbReference type="Pfam" id="PF24764"/>
    </source>
</evidence>
<reference evidence="2 3" key="1">
    <citation type="submission" date="2020-03" db="EMBL/GenBank/DDBJ databases">
        <title>Dissostichus mawsoni Genome sequencing and assembly.</title>
        <authorList>
            <person name="Park H."/>
        </authorList>
    </citation>
    <scope>NUCLEOTIDE SEQUENCE [LARGE SCALE GENOMIC DNA]</scope>
    <source>
        <strain evidence="2">DM0001</strain>
        <tissue evidence="2">Muscle</tissue>
    </source>
</reference>
<feature type="domain" description="Integrase core" evidence="1">
    <location>
        <begin position="187"/>
        <end position="274"/>
    </location>
</feature>
<dbReference type="Proteomes" id="UP000518266">
    <property type="component" value="Unassembled WGS sequence"/>
</dbReference>
<proteinExistence type="predicted"/>
<comment type="caution">
    <text evidence="2">The sequence shown here is derived from an EMBL/GenBank/DDBJ whole genome shotgun (WGS) entry which is preliminary data.</text>
</comment>
<keyword evidence="3" id="KW-1185">Reference proteome</keyword>
<evidence type="ECO:0000313" key="2">
    <source>
        <dbReference type="EMBL" id="KAF3858972.1"/>
    </source>
</evidence>
<evidence type="ECO:0000313" key="3">
    <source>
        <dbReference type="Proteomes" id="UP000518266"/>
    </source>
</evidence>
<protein>
    <recommendedName>
        <fullName evidence="1">Integrase core domain-containing protein</fullName>
    </recommendedName>
</protein>
<sequence length="361" mass="40630">MVVEETQNRVPKVFVQVSHGVTGHPRFDLSPDSLLHLLNLGLPVPCIANLMGVSTRTIYRRMSESAFSVRALYSTCSDTELDNLVTDIKKDMPHAGYRLVKGSLQSRGFRAQWERVRASMHRVDTVGILFRMNQLGCVAHRTYSVPGPKSLMHIDTNHKLIRSFKDKEKIKWFGPHLITHYKCSSFGRVRADHGVENVDIARLMFSVRGTGRSSFIAGKSAQIERLWRDVWCAVTNVYYNVLHSLEDDGLLDLSNFAHLFSCHYVFLPRLQAIVAHGKHPACCGRRTENVEELYLPHLDWEDSGLLDDPHHGVNVPETGHLLSHQQEAALGAAINPLAQSQSHGSDIYLATVQYVKHLLGL</sequence>
<accession>A0A7J5ZAZ6</accession>
<feature type="non-terminal residue" evidence="2">
    <location>
        <position position="1"/>
    </location>
</feature>
<dbReference type="Pfam" id="PF24764">
    <property type="entry name" value="rva_4"/>
    <property type="match status" value="1"/>
</dbReference>
<dbReference type="PANTHER" id="PTHR46791:SF11">
    <property type="entry name" value="INTEGRASE CATALYTIC DOMAIN-CONTAINING PROTEIN"/>
    <property type="match status" value="1"/>
</dbReference>
<organism evidence="2 3">
    <name type="scientific">Dissostichus mawsoni</name>
    <name type="common">Antarctic cod</name>
    <dbReference type="NCBI Taxonomy" id="36200"/>
    <lineage>
        <taxon>Eukaryota</taxon>
        <taxon>Metazoa</taxon>
        <taxon>Chordata</taxon>
        <taxon>Craniata</taxon>
        <taxon>Vertebrata</taxon>
        <taxon>Euteleostomi</taxon>
        <taxon>Actinopterygii</taxon>
        <taxon>Neopterygii</taxon>
        <taxon>Teleostei</taxon>
        <taxon>Neoteleostei</taxon>
        <taxon>Acanthomorphata</taxon>
        <taxon>Eupercaria</taxon>
        <taxon>Perciformes</taxon>
        <taxon>Notothenioidei</taxon>
        <taxon>Nototheniidae</taxon>
        <taxon>Dissostichus</taxon>
    </lineage>
</organism>
<dbReference type="AlphaFoldDB" id="A0A7J5ZAZ6"/>
<dbReference type="PANTHER" id="PTHR46791">
    <property type="entry name" value="EXPRESSED PROTEIN"/>
    <property type="match status" value="1"/>
</dbReference>
<name>A0A7J5ZAZ6_DISMA</name>
<dbReference type="OrthoDB" id="2686689at2759"/>
<dbReference type="InterPro" id="IPR058913">
    <property type="entry name" value="Integrase_dom_put"/>
</dbReference>